<evidence type="ECO:0000313" key="2">
    <source>
        <dbReference type="EMBL" id="CAD1817317.1"/>
    </source>
</evidence>
<dbReference type="AlphaFoldDB" id="A0A6V7NFM6"/>
<proteinExistence type="predicted"/>
<feature type="region of interest" description="Disordered" evidence="1">
    <location>
        <begin position="1"/>
        <end position="47"/>
    </location>
</feature>
<reference evidence="2" key="1">
    <citation type="submission" date="2020-07" db="EMBL/GenBank/DDBJ databases">
        <authorList>
            <person name="Lin J."/>
        </authorList>
    </citation>
    <scope>NUCLEOTIDE SEQUENCE</scope>
</reference>
<feature type="compositionally biased region" description="Basic and acidic residues" evidence="1">
    <location>
        <begin position="1"/>
        <end position="10"/>
    </location>
</feature>
<sequence length="114" mass="11926">MGNASTKDEGGNGAAAPPQPQRRSGGGTSPPASPRPSPSPSPTPFLFVPQLRAPSAWQAHDDRASWLVMVCWLGISMIACHDAGMQATSHVCHMPIMESVLFVACSGMELNRAG</sequence>
<organism evidence="2">
    <name type="scientific">Ananas comosus var. bracteatus</name>
    <name type="common">red pineapple</name>
    <dbReference type="NCBI Taxonomy" id="296719"/>
    <lineage>
        <taxon>Eukaryota</taxon>
        <taxon>Viridiplantae</taxon>
        <taxon>Streptophyta</taxon>
        <taxon>Embryophyta</taxon>
        <taxon>Tracheophyta</taxon>
        <taxon>Spermatophyta</taxon>
        <taxon>Magnoliopsida</taxon>
        <taxon>Liliopsida</taxon>
        <taxon>Poales</taxon>
        <taxon>Bromeliaceae</taxon>
        <taxon>Bromelioideae</taxon>
        <taxon>Ananas</taxon>
    </lineage>
</organism>
<protein>
    <submittedName>
        <fullName evidence="2">Uncharacterized protein</fullName>
    </submittedName>
</protein>
<evidence type="ECO:0000256" key="1">
    <source>
        <dbReference type="SAM" id="MobiDB-lite"/>
    </source>
</evidence>
<dbReference type="EMBL" id="LR862129">
    <property type="protein sequence ID" value="CAD1817317.1"/>
    <property type="molecule type" value="Genomic_DNA"/>
</dbReference>
<name>A0A6V7NFM6_ANACO</name>
<accession>A0A6V7NFM6</accession>
<feature type="compositionally biased region" description="Pro residues" evidence="1">
    <location>
        <begin position="31"/>
        <end position="43"/>
    </location>
</feature>
<gene>
    <name evidence="2" type="ORF">CB5_LOCUS528</name>
</gene>